<evidence type="ECO:0000313" key="2">
    <source>
        <dbReference type="Proteomes" id="UP001153269"/>
    </source>
</evidence>
<organism evidence="1 2">
    <name type="scientific">Pleuronectes platessa</name>
    <name type="common">European plaice</name>
    <dbReference type="NCBI Taxonomy" id="8262"/>
    <lineage>
        <taxon>Eukaryota</taxon>
        <taxon>Metazoa</taxon>
        <taxon>Chordata</taxon>
        <taxon>Craniata</taxon>
        <taxon>Vertebrata</taxon>
        <taxon>Euteleostomi</taxon>
        <taxon>Actinopterygii</taxon>
        <taxon>Neopterygii</taxon>
        <taxon>Teleostei</taxon>
        <taxon>Neoteleostei</taxon>
        <taxon>Acanthomorphata</taxon>
        <taxon>Carangaria</taxon>
        <taxon>Pleuronectiformes</taxon>
        <taxon>Pleuronectoidei</taxon>
        <taxon>Pleuronectidae</taxon>
        <taxon>Pleuronectes</taxon>
    </lineage>
</organism>
<sequence>MVLLFVPRKKVVSQKLYVLCRGHFHTVRDPEGAYQLSPHDSGPKHDSATSLLTSQPCWDMVAIHQPSSTPYIRTIKGCTALIREQNSLEAKAPMENGHTAAVNGAHNSFIRQHILLQAMRLWRMATPRR</sequence>
<name>A0A9N7VH05_PLEPL</name>
<keyword evidence="2" id="KW-1185">Reference proteome</keyword>
<reference evidence="1" key="1">
    <citation type="submission" date="2020-03" db="EMBL/GenBank/DDBJ databases">
        <authorList>
            <person name="Weist P."/>
        </authorList>
    </citation>
    <scope>NUCLEOTIDE SEQUENCE</scope>
</reference>
<accession>A0A9N7VH05</accession>
<evidence type="ECO:0000313" key="1">
    <source>
        <dbReference type="EMBL" id="CAB1452151.1"/>
    </source>
</evidence>
<proteinExistence type="predicted"/>
<gene>
    <name evidence="1" type="ORF">PLEPLA_LOCUS39890</name>
</gene>
<dbReference type="Proteomes" id="UP001153269">
    <property type="component" value="Unassembled WGS sequence"/>
</dbReference>
<comment type="caution">
    <text evidence="1">The sequence shown here is derived from an EMBL/GenBank/DDBJ whole genome shotgun (WGS) entry which is preliminary data.</text>
</comment>
<dbReference type="AlphaFoldDB" id="A0A9N7VH05"/>
<protein>
    <submittedName>
        <fullName evidence="1">Uncharacterized protein</fullName>
    </submittedName>
</protein>
<dbReference type="EMBL" id="CADEAL010004118">
    <property type="protein sequence ID" value="CAB1452151.1"/>
    <property type="molecule type" value="Genomic_DNA"/>
</dbReference>